<name>A0A4U1IF34_9BURK</name>
<dbReference type="OrthoDB" id="8639774at2"/>
<keyword evidence="1" id="KW-0732">Signal</keyword>
<proteinExistence type="predicted"/>
<comment type="caution">
    <text evidence="2">The sequence shown here is derived from an EMBL/GenBank/DDBJ whole genome shotgun (WGS) entry which is preliminary data.</text>
</comment>
<accession>A0A4U1IF34</accession>
<sequence>MYEKTPCALLMTGLVAISMAISAHATEGGGSMYPNGIESFNLAAVPPVPGTYLLLYGVHDEADRLMDNNGDRVPVDFSLRATAIIPRFVEVTPWHLLGGQPVFHVIAPLVDLDVRLNGKSDSRQGLGDMVLGGGLAYHLSQNLQSVIALDVFAPTGQYDKNRLANIGRHYWSAEPVLGVSYLQRWGINADLKVMYDFNGLNDATDYRSGQELHADFDLGWGFNNGWKVGVGGYVYQQTTADRQYGNTVPDSRGRAMALGPTVIFDAGKWFVSVKYQKEFGVRNRPEGDGLIVKAAFPL</sequence>
<evidence type="ECO:0008006" key="4">
    <source>
        <dbReference type="Google" id="ProtNLM"/>
    </source>
</evidence>
<dbReference type="InterPro" id="IPR025737">
    <property type="entry name" value="FApF"/>
</dbReference>
<evidence type="ECO:0000313" key="3">
    <source>
        <dbReference type="Proteomes" id="UP000305539"/>
    </source>
</evidence>
<dbReference type="RefSeq" id="WP_136892052.1">
    <property type="nucleotide sequence ID" value="NZ_SWJE01000001.1"/>
</dbReference>
<reference evidence="2 3" key="1">
    <citation type="submission" date="2019-04" db="EMBL/GenBank/DDBJ databases">
        <title>Trinickia sp. 7GSK02, isolated from subtropical forest soil.</title>
        <authorList>
            <person name="Gao Z.-H."/>
            <person name="Qiu L.-H."/>
        </authorList>
    </citation>
    <scope>NUCLEOTIDE SEQUENCE [LARGE SCALE GENOMIC DNA]</scope>
    <source>
        <strain evidence="2 3">7GSK02</strain>
    </source>
</reference>
<feature type="chain" id="PRO_5020195524" description="Transporter" evidence="1">
    <location>
        <begin position="26"/>
        <end position="298"/>
    </location>
</feature>
<organism evidence="2 3">
    <name type="scientific">Trinickia terrae</name>
    <dbReference type="NCBI Taxonomy" id="2571161"/>
    <lineage>
        <taxon>Bacteria</taxon>
        <taxon>Pseudomonadati</taxon>
        <taxon>Pseudomonadota</taxon>
        <taxon>Betaproteobacteria</taxon>
        <taxon>Burkholderiales</taxon>
        <taxon>Burkholderiaceae</taxon>
        <taxon>Trinickia</taxon>
    </lineage>
</organism>
<evidence type="ECO:0000256" key="1">
    <source>
        <dbReference type="SAM" id="SignalP"/>
    </source>
</evidence>
<evidence type="ECO:0000313" key="2">
    <source>
        <dbReference type="EMBL" id="TKC92271.1"/>
    </source>
</evidence>
<feature type="signal peptide" evidence="1">
    <location>
        <begin position="1"/>
        <end position="25"/>
    </location>
</feature>
<dbReference type="Proteomes" id="UP000305539">
    <property type="component" value="Unassembled WGS sequence"/>
</dbReference>
<dbReference type="AlphaFoldDB" id="A0A4U1IF34"/>
<dbReference type="Pfam" id="PF13557">
    <property type="entry name" value="Phenol_MetA_deg"/>
    <property type="match status" value="1"/>
</dbReference>
<dbReference type="EMBL" id="SWJE01000001">
    <property type="protein sequence ID" value="TKC92271.1"/>
    <property type="molecule type" value="Genomic_DNA"/>
</dbReference>
<keyword evidence="3" id="KW-1185">Reference proteome</keyword>
<protein>
    <recommendedName>
        <fullName evidence="4">Transporter</fullName>
    </recommendedName>
</protein>
<gene>
    <name evidence="2" type="ORF">FAZ69_00835</name>
</gene>